<evidence type="ECO:0000313" key="1">
    <source>
        <dbReference type="EMBL" id="TKC09402.1"/>
    </source>
</evidence>
<dbReference type="EMBL" id="SWBQ01000001">
    <property type="protein sequence ID" value="TKC09402.1"/>
    <property type="molecule type" value="Genomic_DNA"/>
</dbReference>
<gene>
    <name evidence="1" type="ORF">FA047_04730</name>
</gene>
<name>A0A4V5NZP7_9SPHI</name>
<dbReference type="RefSeq" id="WP_136834813.1">
    <property type="nucleotide sequence ID" value="NZ_SWBQ01000001.1"/>
</dbReference>
<dbReference type="AlphaFoldDB" id="A0A4V5NZP7"/>
<protein>
    <submittedName>
        <fullName evidence="1">Uncharacterized protein</fullName>
    </submittedName>
</protein>
<evidence type="ECO:0000313" key="2">
    <source>
        <dbReference type="Proteomes" id="UP000307244"/>
    </source>
</evidence>
<comment type="caution">
    <text evidence="1">The sequence shown here is derived from an EMBL/GenBank/DDBJ whole genome shotgun (WGS) entry which is preliminary data.</text>
</comment>
<accession>A0A4V5NZP7</accession>
<reference evidence="1 2" key="1">
    <citation type="submission" date="2019-04" db="EMBL/GenBank/DDBJ databases">
        <title>Pedobacter sp. RP-3-15 sp. nov., isolated from Arctic soil.</title>
        <authorList>
            <person name="Dahal R.H."/>
            <person name="Kim D.-U."/>
        </authorList>
    </citation>
    <scope>NUCLEOTIDE SEQUENCE [LARGE SCALE GENOMIC DNA]</scope>
    <source>
        <strain evidence="1 2">RP-3-15</strain>
    </source>
</reference>
<dbReference type="Proteomes" id="UP000307244">
    <property type="component" value="Unassembled WGS sequence"/>
</dbReference>
<proteinExistence type="predicted"/>
<sequence length="87" mass="9934">MIKSASFVMCNDEEVLISYHLQQPGEEFPDDSKEDKQVEFSLDDEISPGFEWIEQLRSSEKLNHFSFPETVKVHLSLPSPPPNILVG</sequence>
<keyword evidence="2" id="KW-1185">Reference proteome</keyword>
<organism evidence="1 2">
    <name type="scientific">Pedobacter frigoris</name>
    <dbReference type="NCBI Taxonomy" id="2571272"/>
    <lineage>
        <taxon>Bacteria</taxon>
        <taxon>Pseudomonadati</taxon>
        <taxon>Bacteroidota</taxon>
        <taxon>Sphingobacteriia</taxon>
        <taxon>Sphingobacteriales</taxon>
        <taxon>Sphingobacteriaceae</taxon>
        <taxon>Pedobacter</taxon>
    </lineage>
</organism>